<accession>A0A9N9K5W3</accession>
<dbReference type="AlphaFoldDB" id="A0A9N9K5W3"/>
<evidence type="ECO:0000313" key="2">
    <source>
        <dbReference type="Proteomes" id="UP000789396"/>
    </source>
</evidence>
<gene>
    <name evidence="1" type="ORF">RFULGI_LOCUS18826</name>
</gene>
<reference evidence="1" key="1">
    <citation type="submission" date="2021-06" db="EMBL/GenBank/DDBJ databases">
        <authorList>
            <person name="Kallberg Y."/>
            <person name="Tangrot J."/>
            <person name="Rosling A."/>
        </authorList>
    </citation>
    <scope>NUCLEOTIDE SEQUENCE</scope>
    <source>
        <strain evidence="1">IN212</strain>
    </source>
</reference>
<keyword evidence="2" id="KW-1185">Reference proteome</keyword>
<dbReference type="OrthoDB" id="2446184at2759"/>
<dbReference type="EMBL" id="CAJVPZ010085905">
    <property type="protein sequence ID" value="CAG8811751.1"/>
    <property type="molecule type" value="Genomic_DNA"/>
</dbReference>
<comment type="caution">
    <text evidence="1">The sequence shown here is derived from an EMBL/GenBank/DDBJ whole genome shotgun (WGS) entry which is preliminary data.</text>
</comment>
<organism evidence="1 2">
    <name type="scientific">Racocetra fulgida</name>
    <dbReference type="NCBI Taxonomy" id="60492"/>
    <lineage>
        <taxon>Eukaryota</taxon>
        <taxon>Fungi</taxon>
        <taxon>Fungi incertae sedis</taxon>
        <taxon>Mucoromycota</taxon>
        <taxon>Glomeromycotina</taxon>
        <taxon>Glomeromycetes</taxon>
        <taxon>Diversisporales</taxon>
        <taxon>Gigasporaceae</taxon>
        <taxon>Racocetra</taxon>
    </lineage>
</organism>
<evidence type="ECO:0000313" key="1">
    <source>
        <dbReference type="EMBL" id="CAG8811751.1"/>
    </source>
</evidence>
<dbReference type="Proteomes" id="UP000789396">
    <property type="component" value="Unassembled WGS sequence"/>
</dbReference>
<sequence length="102" mass="11960">AKKNEDKEIKQCQDLAYTRDQLVDVFLDFLDPYEDFDSAEPCKQELNINIAVFLNSFIDRIETTNKNEILITIKRSHELAYIRIHHLTHLRPQSIAVSSEIK</sequence>
<proteinExistence type="predicted"/>
<feature type="non-terminal residue" evidence="1">
    <location>
        <position position="1"/>
    </location>
</feature>
<name>A0A9N9K5W3_9GLOM</name>
<protein>
    <submittedName>
        <fullName evidence="1">16629_t:CDS:1</fullName>
    </submittedName>
</protein>
<feature type="non-terminal residue" evidence="1">
    <location>
        <position position="102"/>
    </location>
</feature>